<comment type="caution">
    <text evidence="3">The sequence shown here is derived from an EMBL/GenBank/DDBJ whole genome shotgun (WGS) entry which is preliminary data.</text>
</comment>
<evidence type="ECO:0000313" key="3">
    <source>
        <dbReference type="EMBL" id="KAL2273601.1"/>
    </source>
</evidence>
<reference evidence="3 4" key="1">
    <citation type="submission" date="2024-03" db="EMBL/GenBank/DDBJ databases">
        <title>A high-quality draft genome sequence of Diaporthe vaccinii, a causative agent of upright dieback and viscid rot disease in cranberry plants.</title>
        <authorList>
            <person name="Sarrasin M."/>
            <person name="Lang B.F."/>
            <person name="Burger G."/>
        </authorList>
    </citation>
    <scope>NUCLEOTIDE SEQUENCE [LARGE SCALE GENOMIC DNA]</scope>
    <source>
        <strain evidence="3 4">IS7</strain>
    </source>
</reference>
<proteinExistence type="predicted"/>
<dbReference type="SMART" id="SM00382">
    <property type="entry name" value="AAA"/>
    <property type="match status" value="1"/>
</dbReference>
<dbReference type="SUPFAM" id="SSF52540">
    <property type="entry name" value="P-loop containing nucleoside triphosphate hydrolases"/>
    <property type="match status" value="1"/>
</dbReference>
<dbReference type="PANTHER" id="PTHR46411">
    <property type="entry name" value="FAMILY ATPASE, PUTATIVE-RELATED"/>
    <property type="match status" value="1"/>
</dbReference>
<keyword evidence="4" id="KW-1185">Reference proteome</keyword>
<dbReference type="Pfam" id="PF00004">
    <property type="entry name" value="AAA"/>
    <property type="match status" value="1"/>
</dbReference>
<dbReference type="InterPro" id="IPR003959">
    <property type="entry name" value="ATPase_AAA_core"/>
</dbReference>
<dbReference type="InterPro" id="IPR054289">
    <property type="entry name" value="DUF7025"/>
</dbReference>
<gene>
    <name evidence="3" type="ORF">FJTKL_04198</name>
</gene>
<dbReference type="InterPro" id="IPR027417">
    <property type="entry name" value="P-loop_NTPase"/>
</dbReference>
<dbReference type="Gene3D" id="3.40.50.300">
    <property type="entry name" value="P-loop containing nucleotide triphosphate hydrolases"/>
    <property type="match status" value="1"/>
</dbReference>
<feature type="domain" description="AAA+ ATPase" evidence="2">
    <location>
        <begin position="383"/>
        <end position="510"/>
    </location>
</feature>
<organism evidence="3 4">
    <name type="scientific">Diaporthe vaccinii</name>
    <dbReference type="NCBI Taxonomy" id="105482"/>
    <lineage>
        <taxon>Eukaryota</taxon>
        <taxon>Fungi</taxon>
        <taxon>Dikarya</taxon>
        <taxon>Ascomycota</taxon>
        <taxon>Pezizomycotina</taxon>
        <taxon>Sordariomycetes</taxon>
        <taxon>Sordariomycetidae</taxon>
        <taxon>Diaporthales</taxon>
        <taxon>Diaporthaceae</taxon>
        <taxon>Diaporthe</taxon>
        <taxon>Diaporthe eres species complex</taxon>
    </lineage>
</organism>
<feature type="region of interest" description="Disordered" evidence="1">
    <location>
        <begin position="278"/>
        <end position="299"/>
    </location>
</feature>
<dbReference type="EMBL" id="JBAWTH010000178">
    <property type="protein sequence ID" value="KAL2273601.1"/>
    <property type="molecule type" value="Genomic_DNA"/>
</dbReference>
<protein>
    <recommendedName>
        <fullName evidence="2">AAA+ ATPase domain-containing protein</fullName>
    </recommendedName>
</protein>
<name>A0ABR4DT95_9PEZI</name>
<dbReference type="CDD" id="cd19481">
    <property type="entry name" value="RecA-like_protease"/>
    <property type="match status" value="1"/>
</dbReference>
<dbReference type="Proteomes" id="UP001600888">
    <property type="component" value="Unassembled WGS sequence"/>
</dbReference>
<evidence type="ECO:0000256" key="1">
    <source>
        <dbReference type="SAM" id="MobiDB-lite"/>
    </source>
</evidence>
<dbReference type="Pfam" id="PF22942">
    <property type="entry name" value="DUF7025"/>
    <property type="match status" value="1"/>
</dbReference>
<accession>A0ABR4DT95</accession>
<evidence type="ECO:0000313" key="4">
    <source>
        <dbReference type="Proteomes" id="UP001600888"/>
    </source>
</evidence>
<evidence type="ECO:0000259" key="2">
    <source>
        <dbReference type="SMART" id="SM00382"/>
    </source>
</evidence>
<dbReference type="PANTHER" id="PTHR46411:SF2">
    <property type="entry name" value="AAA+ ATPASE DOMAIN-CONTAINING PROTEIN"/>
    <property type="match status" value="1"/>
</dbReference>
<sequence>MDRNVQNGVQSARSDAFIVKRNIRCQDRIPSTHVEVNSQSLSRALQDVFPDSDSLGLDKEKPEVTCDILWHASAALRQRLDQERAKKGQTRDNVIISDIEAALDLVQKEYATTTSDLTALSKKGLISYDLLWCLFPPRVEVYTDVNALHEPQILRCKSFSYHEDERTGEKWFAVQSECLNHDSHGFGWSEQLLKIPSFKGAAHITSLLAYPLAYHPKEKDLRAKLRARGKTFVGLLAQPTCRQYGAMALISRRAGSEWEQEAFQFSGRVMVDPSRFPKLDSSTDPLRRPSCPRSKAFSPAETPDKDLMFCHYRIIGFSFDQKKWGALAVSQLRDPEWNDKALDRVMMPPVKRELLRSLVSAHRAENEGQGGLDDVSKSNGKGRGLAGLLSGPPGVGKTLTAEAVAEISRRPLYAVSAGELGADMSAVERRLGKVFAVASSWKCVLLIEDCDVFLRRRDHVSLINSALVSIFLRRLECFQGLAILTTNRIEDIDKALLSRLHFKVHYEDLGIEQRLTLWKTFLGVVKSLDEGKLKKIATDHEVNGHEIKNAVSCAKLIAQSRGIALTADLLNEVLDDLSPRSNTIKDMQDLPAAFHEVSCKKKDGSNNRNEALTRRILDNGLSFGANQALRLATPDQVAKANQALDSLAGKITLVYSGSGDLNIQLGNGDMFHVNSGGTVNKAEPMSVGKTPTSAR</sequence>
<dbReference type="InterPro" id="IPR003593">
    <property type="entry name" value="AAA+_ATPase"/>
</dbReference>